<keyword evidence="4" id="KW-0130">Cell adhesion</keyword>
<dbReference type="FunFam" id="2.60.40.10:FF:000085">
    <property type="entry name" value="Myosin-binding protein C, slow type"/>
    <property type="match status" value="1"/>
</dbReference>
<dbReference type="Pfam" id="PF18362">
    <property type="entry name" value="THB"/>
    <property type="match status" value="1"/>
</dbReference>
<feature type="domain" description="Fibronectin type-III" evidence="14">
    <location>
        <begin position="872"/>
        <end position="967"/>
    </location>
</feature>
<dbReference type="FunFam" id="2.60.40.10:FF:000060">
    <property type="entry name" value="Myosin-binding protein C, slow type"/>
    <property type="match status" value="1"/>
</dbReference>
<protein>
    <recommendedName>
        <fullName evidence="9">Myosin-binding protein C, cardiac-type</fullName>
    </recommendedName>
    <alternativeName>
        <fullName evidence="10">C-protein, cardiac muscle isoform</fullName>
    </alternativeName>
</protein>
<dbReference type="GO" id="GO:0007155">
    <property type="term" value="P:cell adhesion"/>
    <property type="evidence" value="ECO:0007669"/>
    <property type="project" value="UniProtKB-KW"/>
</dbReference>
<dbReference type="InterPro" id="IPR003598">
    <property type="entry name" value="Ig_sub2"/>
</dbReference>
<dbReference type="PANTHER" id="PTHR13817:SF20">
    <property type="entry name" value="MYOSIN-BINDING PROTEIN C, CARDIAC-TYPE"/>
    <property type="match status" value="1"/>
</dbReference>
<dbReference type="CDD" id="cd00063">
    <property type="entry name" value="FN3"/>
    <property type="match status" value="3"/>
</dbReference>
<dbReference type="InterPro" id="IPR013783">
    <property type="entry name" value="Ig-like_fold"/>
</dbReference>
<dbReference type="PANTHER" id="PTHR13817">
    <property type="entry name" value="TITIN"/>
    <property type="match status" value="1"/>
</dbReference>
<dbReference type="SUPFAM" id="SSF49265">
    <property type="entry name" value="Fibronectin type III"/>
    <property type="match status" value="2"/>
</dbReference>
<dbReference type="InterPro" id="IPR013098">
    <property type="entry name" value="Ig_I-set"/>
</dbReference>
<reference evidence="15 16" key="1">
    <citation type="submission" date="2017-12" db="EMBL/GenBank/DDBJ databases">
        <title>High-resolution comparative analysis of great ape genomes.</title>
        <authorList>
            <person name="Pollen A."/>
            <person name="Hastie A."/>
            <person name="Hormozdiari F."/>
            <person name="Dougherty M."/>
            <person name="Liu R."/>
            <person name="Chaisson M."/>
            <person name="Hoppe E."/>
            <person name="Hill C."/>
            <person name="Pang A."/>
            <person name="Hillier L."/>
            <person name="Baker C."/>
            <person name="Armstrong J."/>
            <person name="Shendure J."/>
            <person name="Paten B."/>
            <person name="Wilson R."/>
            <person name="Chao H."/>
            <person name="Schneider V."/>
            <person name="Ventura M."/>
            <person name="Kronenberg Z."/>
            <person name="Murali S."/>
            <person name="Gordon D."/>
            <person name="Cantsilieris S."/>
            <person name="Munson K."/>
            <person name="Nelson B."/>
            <person name="Raja A."/>
            <person name="Underwood J."/>
            <person name="Diekhans M."/>
            <person name="Fiddes I."/>
            <person name="Haussler D."/>
            <person name="Eichler E."/>
        </authorList>
    </citation>
    <scope>NUCLEOTIDE SEQUENCE [LARGE SCALE GENOMIC DNA]</scope>
    <source>
        <strain evidence="15">Yerkes chimp pedigree #C0471</strain>
    </source>
</reference>
<organism evidence="15 16">
    <name type="scientific">Pan troglodytes</name>
    <name type="common">Chimpanzee</name>
    <dbReference type="NCBI Taxonomy" id="9598"/>
    <lineage>
        <taxon>Eukaryota</taxon>
        <taxon>Metazoa</taxon>
        <taxon>Chordata</taxon>
        <taxon>Craniata</taxon>
        <taxon>Vertebrata</taxon>
        <taxon>Euteleostomi</taxon>
        <taxon>Mammalia</taxon>
        <taxon>Eutheria</taxon>
        <taxon>Euarchontoglires</taxon>
        <taxon>Primates</taxon>
        <taxon>Haplorrhini</taxon>
        <taxon>Catarrhini</taxon>
        <taxon>Hominidae</taxon>
        <taxon>Pan</taxon>
    </lineage>
</organism>
<comment type="caution">
    <text evidence="15">The sequence shown here is derived from an EMBL/GenBank/DDBJ whole genome shotgun (WGS) entry which is preliminary data.</text>
</comment>
<feature type="domain" description="Ig-like" evidence="13">
    <location>
        <begin position="971"/>
        <end position="1059"/>
    </location>
</feature>
<dbReference type="InterPro" id="IPR007110">
    <property type="entry name" value="Ig-like_dom"/>
</dbReference>
<dbReference type="FunFam" id="2.60.40.10:FF:000225">
    <property type="entry name" value="Myosin-binding protein C, cardiac-type"/>
    <property type="match status" value="1"/>
</dbReference>
<evidence type="ECO:0000259" key="14">
    <source>
        <dbReference type="PROSITE" id="PS50853"/>
    </source>
</evidence>
<dbReference type="GO" id="GO:0030017">
    <property type="term" value="C:sarcomere"/>
    <property type="evidence" value="ECO:0007669"/>
    <property type="project" value="UniProtKB-ARBA"/>
</dbReference>
<evidence type="ECO:0000256" key="1">
    <source>
        <dbReference type="ARBA" id="ARBA00022433"/>
    </source>
</evidence>
<dbReference type="InterPro" id="IPR050964">
    <property type="entry name" value="Striated_Muscle_Regulatory"/>
</dbReference>
<evidence type="ECO:0000313" key="16">
    <source>
        <dbReference type="Proteomes" id="UP000236370"/>
    </source>
</evidence>
<feature type="domain" description="Fibronectin type-III" evidence="14">
    <location>
        <begin position="1068"/>
        <end position="1163"/>
    </location>
</feature>
<dbReference type="SUPFAM" id="SSF48726">
    <property type="entry name" value="Immunoglobulin"/>
    <property type="match status" value="8"/>
</dbReference>
<dbReference type="GO" id="GO:0003779">
    <property type="term" value="F:actin binding"/>
    <property type="evidence" value="ECO:0007669"/>
    <property type="project" value="UniProtKB-KW"/>
</dbReference>
<feature type="domain" description="Ig-like" evidence="13">
    <location>
        <begin position="360"/>
        <end position="438"/>
    </location>
</feature>
<dbReference type="InterPro" id="IPR036179">
    <property type="entry name" value="Ig-like_dom_sf"/>
</dbReference>
<accession>A0A2J8LGX6</accession>
<keyword evidence="6" id="KW-0009">Actin-binding</keyword>
<dbReference type="Gene3D" id="2.60.40.10">
    <property type="entry name" value="Immunoglobulins"/>
    <property type="match status" value="11"/>
</dbReference>
<dbReference type="SMART" id="SM00408">
    <property type="entry name" value="IGc2"/>
    <property type="match status" value="7"/>
</dbReference>
<evidence type="ECO:0000256" key="9">
    <source>
        <dbReference type="ARBA" id="ARBA00044086"/>
    </source>
</evidence>
<dbReference type="GO" id="GO:0017022">
    <property type="term" value="F:myosin binding"/>
    <property type="evidence" value="ECO:0007669"/>
    <property type="project" value="UniProtKB-ARBA"/>
</dbReference>
<dbReference type="InterPro" id="IPR003599">
    <property type="entry name" value="Ig_sub"/>
</dbReference>
<comment type="similarity">
    <text evidence="8">Belongs to the immunoglobulin superfamily. MyBP family.</text>
</comment>
<dbReference type="CDD" id="cd05894">
    <property type="entry name" value="Ig_C5_MyBP-C"/>
    <property type="match status" value="1"/>
</dbReference>
<dbReference type="FunFam" id="2.60.40.10:FF:000518">
    <property type="entry name" value="Myosin-binding protein C, cardiac-type"/>
    <property type="match status" value="1"/>
</dbReference>
<feature type="domain" description="Ig-like" evidence="13">
    <location>
        <begin position="645"/>
        <end position="765"/>
    </location>
</feature>
<evidence type="ECO:0000256" key="3">
    <source>
        <dbReference type="ARBA" id="ARBA00022737"/>
    </source>
</evidence>
<dbReference type="FunFam" id="2.60.40.10:FF:000576">
    <property type="entry name" value="Myosin-binding protein C, cardiac-type"/>
    <property type="match status" value="1"/>
</dbReference>
<dbReference type="FunFam" id="2.60.40.10:FF:000081">
    <property type="entry name" value="Myosin-binding protein C, slow type"/>
    <property type="match status" value="1"/>
</dbReference>
<evidence type="ECO:0000256" key="6">
    <source>
        <dbReference type="ARBA" id="ARBA00023203"/>
    </source>
</evidence>
<dbReference type="AlphaFoldDB" id="A0A2J8LGX6"/>
<dbReference type="SMART" id="SM00060">
    <property type="entry name" value="FN3"/>
    <property type="match status" value="3"/>
</dbReference>
<comment type="function">
    <text evidence="11">Thick filament-associated protein located in the crossbridge region of vertebrate striated muscle a bands. In vitro it binds MHC, F-actin and native thin filaments, and modifies the activity of actin-activated myosin ATPase. It may modulate muscle contraction or may play a more structural role.</text>
</comment>
<evidence type="ECO:0000256" key="10">
    <source>
        <dbReference type="ARBA" id="ARBA00044215"/>
    </source>
</evidence>
<feature type="domain" description="Fibronectin type-III" evidence="14">
    <location>
        <begin position="774"/>
        <end position="870"/>
    </location>
</feature>
<dbReference type="Pfam" id="PF00041">
    <property type="entry name" value="fn3"/>
    <property type="match status" value="3"/>
</dbReference>
<dbReference type="FunFam" id="2.60.40.10:FF:000062">
    <property type="entry name" value="Myosin-binding protein C, slow type"/>
    <property type="match status" value="1"/>
</dbReference>
<feature type="domain" description="Ig-like" evidence="13">
    <location>
        <begin position="1181"/>
        <end position="1269"/>
    </location>
</feature>
<evidence type="ECO:0000256" key="12">
    <source>
        <dbReference type="SAM" id="MobiDB-lite"/>
    </source>
</evidence>
<dbReference type="CDD" id="cd20962">
    <property type="entry name" value="IgI_C1_MyBP-C_like"/>
    <property type="match status" value="1"/>
</dbReference>
<keyword evidence="1" id="KW-0787">Thick filament</keyword>
<evidence type="ECO:0000256" key="4">
    <source>
        <dbReference type="ARBA" id="ARBA00022889"/>
    </source>
</evidence>
<dbReference type="FunFam" id="2.60.40.10:FF:000326">
    <property type="entry name" value="Myosin-binding protein C, cardiac-type"/>
    <property type="match status" value="1"/>
</dbReference>
<evidence type="ECO:0000256" key="2">
    <source>
        <dbReference type="ARBA" id="ARBA00022553"/>
    </source>
</evidence>
<evidence type="ECO:0000259" key="13">
    <source>
        <dbReference type="PROSITE" id="PS50835"/>
    </source>
</evidence>
<dbReference type="FunFam" id="2.60.40.10:FF:000031">
    <property type="entry name" value="Myosin-binding protein C, slow type"/>
    <property type="match status" value="1"/>
</dbReference>
<sequence length="1274" mass="140617">MPEPGKKPVSAFSKKPRSVEVAAGSPAVFEAETERAGVKVRWQRGGSDISASNKYGLATEGTRHTLTVREVGPADQGSYAVIAGSSKVKFDLKVIEAEKAEPMLAPAPAPAEATGAPGEAPAPAAELGESAPSPKGSSSAALNGPTPGAPDDPIGLFVMRPQDGEVTVGGSITFSARVAGASLLKPPVVKWFKGKWVDLSSKVGQHLQLHDSYDRASKVYLFELHITDAQPAFAGGYRCEVSTKDKFDCSNFNLTVHEAMGTGDLDLLSAFRRTSLAGGGRRISDSHEDTGILDFSSLLKKSSSFRTPRDSKLEAPAEEDVWEILRQAPPSEYERIAFQYGVTDLRGMLKRLKGMRRDEKKSTAFQKKLEPAYQVSKGHKIRLTVELADHDAEVKWLKNGQEIQMSGSKYIFESIGAKRTLTISQCSLADDAAYQCVVGGEKCSTELFVKEPPVLITRPLEDQLVMVGQRVEFECEVSEEGAQVKWLKDGVELTREETFKYRFKKDGRRHHLIINEATLEDAGHYALCTSGGQALAELIVQEKKLEVYQSIADLMVGAKDQAVFKCEVSDENVRGVWLKNGKELVPDSRIKVSHIGRVHKLTIDDVTPADEADYSFVPEGFACNLSAKLHFMEVKIDFVPRQEPPKIHLDCPGRIPDTIVVVAGNKLRLDVPISGDPAPTVIWQKAITQGNKAPARPAPDAPEDTGDSDEWVFDKKLLCETEGRVRVETTKDRSIFTVEGAEKEDEGVYTVTVKNPVGEDQVNLTVKVIDVPDAPAAPKISNVGEDSCTVQWEPPAYDGGQPILGYILERKKKKSYRWMRLNFDLIQELSHEARRMIEGVVYEMRVYAVNAIGMSRPSPASQPFMPIGPPSEPTHLAVEDVSDTTVSLKWRPPERVGAGGLDGYSVEYCPEGCSEWVAALQGLTEHTSILVKDLPTGARLLFRVRAHNMAGPGAPVTTTEPVTVQEILQRPRLQLPRHLRQTIQKKVGEPVNLLIPFQGKPRPQVTWTKEGQPLAGEEVSIRNSPTDTILFIRAARRVHSGTYQVTVRIENMEDKATLVLQVVDKPSPPQDLRVTDAWGLNVALEWKPPQDVGNTELWGYTVQKADKKTMEWFTVLEHYRRTHCVVPELIIGNGYYFRVFSQNMVGFSDRAATTKEPVFIPRPGITYEPPNYKALDFSEAPSFTQPLVNRSIIAGYTAMLCCAVRGSPKPKISWFKNGLDLGEDARFRMFSKQGVLTLEIRKPCPFDGGIYVCRATNLQGEARCECRLEVRVPQ</sequence>
<keyword evidence="2" id="KW-0597">Phosphoprotein</keyword>
<dbReference type="Proteomes" id="UP000236370">
    <property type="component" value="Unassembled WGS sequence"/>
</dbReference>
<dbReference type="CDD" id="cd00096">
    <property type="entry name" value="Ig"/>
    <property type="match status" value="1"/>
</dbReference>
<feature type="domain" description="Ig-like" evidence="13">
    <location>
        <begin position="153"/>
        <end position="255"/>
    </location>
</feature>
<gene>
    <name evidence="15" type="ORF">CK820_G0028894</name>
</gene>
<dbReference type="GO" id="GO:0008307">
    <property type="term" value="F:structural constituent of muscle"/>
    <property type="evidence" value="ECO:0007669"/>
    <property type="project" value="UniProtKB-ARBA"/>
</dbReference>
<dbReference type="SMART" id="SM00409">
    <property type="entry name" value="IG"/>
    <property type="match status" value="8"/>
</dbReference>
<dbReference type="GO" id="GO:0032982">
    <property type="term" value="C:myosin filament"/>
    <property type="evidence" value="ECO:0007669"/>
    <property type="project" value="UniProtKB-KW"/>
</dbReference>
<feature type="compositionally biased region" description="Low complexity" evidence="12">
    <location>
        <begin position="107"/>
        <end position="141"/>
    </location>
</feature>
<dbReference type="PROSITE" id="PS50853">
    <property type="entry name" value="FN3"/>
    <property type="match status" value="3"/>
</dbReference>
<feature type="domain" description="Ig-like" evidence="13">
    <location>
        <begin position="452"/>
        <end position="525"/>
    </location>
</feature>
<keyword evidence="5" id="KW-0514">Muscle protein</keyword>
<dbReference type="EMBL" id="NBAG03000291">
    <property type="protein sequence ID" value="PNI46525.1"/>
    <property type="molecule type" value="Genomic_DNA"/>
</dbReference>
<feature type="region of interest" description="Disordered" evidence="12">
    <location>
        <begin position="107"/>
        <end position="153"/>
    </location>
</feature>
<keyword evidence="3" id="KW-0677">Repeat</keyword>
<evidence type="ECO:0000256" key="11">
    <source>
        <dbReference type="ARBA" id="ARBA00053486"/>
    </source>
</evidence>
<dbReference type="InterPro" id="IPR040849">
    <property type="entry name" value="MyBP-C_THB"/>
</dbReference>
<dbReference type="FunFam" id="2.60.40.10:FF:000111">
    <property type="entry name" value="Myosin-binding protein C, slow type"/>
    <property type="match status" value="1"/>
</dbReference>
<evidence type="ECO:0000256" key="7">
    <source>
        <dbReference type="ARBA" id="ARBA00023319"/>
    </source>
</evidence>
<evidence type="ECO:0000256" key="5">
    <source>
        <dbReference type="ARBA" id="ARBA00023179"/>
    </source>
</evidence>
<proteinExistence type="inferred from homology"/>
<dbReference type="Pfam" id="PF07679">
    <property type="entry name" value="I-set"/>
    <property type="match status" value="8"/>
</dbReference>
<evidence type="ECO:0000256" key="8">
    <source>
        <dbReference type="ARBA" id="ARBA00038352"/>
    </source>
</evidence>
<evidence type="ECO:0000313" key="15">
    <source>
        <dbReference type="EMBL" id="PNI46525.1"/>
    </source>
</evidence>
<keyword evidence="7" id="KW-0393">Immunoglobulin domain</keyword>
<dbReference type="PROSITE" id="PS50835">
    <property type="entry name" value="IG_LIKE"/>
    <property type="match status" value="6"/>
</dbReference>
<dbReference type="InterPro" id="IPR003961">
    <property type="entry name" value="FN3_dom"/>
</dbReference>
<dbReference type="CDD" id="cd05748">
    <property type="entry name" value="Ig_Titin_like"/>
    <property type="match status" value="1"/>
</dbReference>
<name>A0A2J8LGX6_PANTR</name>
<dbReference type="FunFam" id="2.60.40.10:FF:000070">
    <property type="entry name" value="Myosin-binding protein C, slow type"/>
    <property type="match status" value="1"/>
</dbReference>
<dbReference type="InterPro" id="IPR036116">
    <property type="entry name" value="FN3_sf"/>
</dbReference>
<dbReference type="CDD" id="cd20967">
    <property type="entry name" value="IgI_C2_MyBP-C-like"/>
    <property type="match status" value="1"/>
</dbReference>